<dbReference type="SUPFAM" id="SSF54631">
    <property type="entry name" value="CBS-domain pair"/>
    <property type="match status" value="1"/>
</dbReference>
<dbReference type="PANTHER" id="PTHR43080:SF2">
    <property type="entry name" value="CBS DOMAIN-CONTAINING PROTEIN"/>
    <property type="match status" value="1"/>
</dbReference>
<dbReference type="InterPro" id="IPR046342">
    <property type="entry name" value="CBS_dom_sf"/>
</dbReference>
<dbReference type="InterPro" id="IPR000644">
    <property type="entry name" value="CBS_dom"/>
</dbReference>
<sequence length="149" mass="16615">MPVGEICNRDTVIVKRDDTVADAAKLMRQHHVGDVVVVEERDGLNIPVGIVTDRDLVVEIMATGLDPAVITVGDIMEQELVTVKESVGVFETIQYMRSKTVRRLPIVGKNGALVGILTLDDLLELLSEELLAISRLTSYQRQKEERQRH</sequence>
<evidence type="ECO:0000313" key="5">
    <source>
        <dbReference type="Proteomes" id="UP000244152"/>
    </source>
</evidence>
<comment type="caution">
    <text evidence="4">The sequence shown here is derived from an EMBL/GenBank/DDBJ whole genome shotgun (WGS) entry which is preliminary data.</text>
</comment>
<feature type="domain" description="CBS" evidence="3">
    <location>
        <begin position="76"/>
        <end position="133"/>
    </location>
</feature>
<name>A0A2T5IFD0_9PROT</name>
<dbReference type="Pfam" id="PF00571">
    <property type="entry name" value="CBS"/>
    <property type="match status" value="2"/>
</dbReference>
<dbReference type="PANTHER" id="PTHR43080">
    <property type="entry name" value="CBS DOMAIN-CONTAINING PROTEIN CBSX3, MITOCHONDRIAL"/>
    <property type="match status" value="1"/>
</dbReference>
<dbReference type="RefSeq" id="WP_107761470.1">
    <property type="nucleotide sequence ID" value="NZ_QAOK01000004.1"/>
</dbReference>
<organism evidence="4 5">
    <name type="scientific">Nitrosospira multiformis</name>
    <dbReference type="NCBI Taxonomy" id="1231"/>
    <lineage>
        <taxon>Bacteria</taxon>
        <taxon>Pseudomonadati</taxon>
        <taxon>Pseudomonadota</taxon>
        <taxon>Betaproteobacteria</taxon>
        <taxon>Nitrosomonadales</taxon>
        <taxon>Nitrosomonadaceae</taxon>
        <taxon>Nitrosospira</taxon>
    </lineage>
</organism>
<dbReference type="Gene3D" id="3.10.580.10">
    <property type="entry name" value="CBS-domain"/>
    <property type="match status" value="1"/>
</dbReference>
<proteinExistence type="predicted"/>
<dbReference type="AlphaFoldDB" id="A0A2T5IFD0"/>
<protein>
    <submittedName>
        <fullName evidence="4">CBS domain protein</fullName>
    </submittedName>
</protein>
<dbReference type="Proteomes" id="UP000244152">
    <property type="component" value="Unassembled WGS sequence"/>
</dbReference>
<evidence type="ECO:0000256" key="1">
    <source>
        <dbReference type="ARBA" id="ARBA00023122"/>
    </source>
</evidence>
<evidence type="ECO:0000259" key="3">
    <source>
        <dbReference type="PROSITE" id="PS51371"/>
    </source>
</evidence>
<evidence type="ECO:0000313" key="4">
    <source>
        <dbReference type="EMBL" id="PTQ82548.1"/>
    </source>
</evidence>
<reference evidence="4 5" key="1">
    <citation type="submission" date="2018-04" db="EMBL/GenBank/DDBJ databases">
        <title>Active sludge and wastewater microbial communities from Klosterneuburg, Austria.</title>
        <authorList>
            <person name="Wagner M."/>
        </authorList>
    </citation>
    <scope>NUCLEOTIDE SEQUENCE [LARGE SCALE GENOMIC DNA]</scope>
    <source>
        <strain evidence="4 5">Nl12</strain>
    </source>
</reference>
<feature type="domain" description="CBS" evidence="3">
    <location>
        <begin position="7"/>
        <end position="67"/>
    </location>
</feature>
<evidence type="ECO:0000256" key="2">
    <source>
        <dbReference type="PROSITE-ProRule" id="PRU00703"/>
    </source>
</evidence>
<dbReference type="SMART" id="SM00116">
    <property type="entry name" value="CBS"/>
    <property type="match status" value="2"/>
</dbReference>
<dbReference type="CDD" id="cd17775">
    <property type="entry name" value="CBS_pair_bact_arch"/>
    <property type="match status" value="1"/>
</dbReference>
<dbReference type="InterPro" id="IPR051257">
    <property type="entry name" value="Diverse_CBS-Domain"/>
</dbReference>
<dbReference type="PROSITE" id="PS51371">
    <property type="entry name" value="CBS"/>
    <property type="match status" value="2"/>
</dbReference>
<accession>A0A2T5IFD0</accession>
<gene>
    <name evidence="4" type="ORF">C8R21_10491</name>
</gene>
<keyword evidence="1 2" id="KW-0129">CBS domain</keyword>
<dbReference type="EMBL" id="QAOK01000004">
    <property type="protein sequence ID" value="PTQ82548.1"/>
    <property type="molecule type" value="Genomic_DNA"/>
</dbReference>